<feature type="region of interest" description="Disordered" evidence="1">
    <location>
        <begin position="525"/>
        <end position="551"/>
    </location>
</feature>
<dbReference type="PANTHER" id="PTHR33714:SF3">
    <property type="entry name" value="COUNTING FACTOR-ASSOCIATED PROTEIN A-RELATED"/>
    <property type="match status" value="1"/>
</dbReference>
<reference evidence="3" key="1">
    <citation type="submission" date="2021-02" db="EMBL/GenBank/DDBJ databases">
        <authorList>
            <person name="Palmer J.M."/>
        </authorList>
    </citation>
    <scope>NUCLEOTIDE SEQUENCE</scope>
    <source>
        <strain evidence="3">SCRP734</strain>
    </source>
</reference>
<evidence type="ECO:0000313" key="4">
    <source>
        <dbReference type="Proteomes" id="UP000694044"/>
    </source>
</evidence>
<dbReference type="AlphaFoldDB" id="A0A8T1VXL6"/>
<name>A0A8T1VXL6_9STRA</name>
<accession>A0A8T1VXL6</accession>
<feature type="compositionally biased region" description="Low complexity" evidence="1">
    <location>
        <begin position="527"/>
        <end position="539"/>
    </location>
</feature>
<feature type="signal peptide" evidence="2">
    <location>
        <begin position="1"/>
        <end position="25"/>
    </location>
</feature>
<feature type="chain" id="PRO_5035743809" description="Membrane-associated protein" evidence="2">
    <location>
        <begin position="26"/>
        <end position="599"/>
    </location>
</feature>
<comment type="caution">
    <text evidence="3">The sequence shown here is derived from an EMBL/GenBank/DDBJ whole genome shotgun (WGS) entry which is preliminary data.</text>
</comment>
<gene>
    <name evidence="3" type="ORF">PHYPSEUDO_002741</name>
</gene>
<dbReference type="EMBL" id="JAGDFM010000150">
    <property type="protein sequence ID" value="KAG7384334.1"/>
    <property type="molecule type" value="Genomic_DNA"/>
</dbReference>
<keyword evidence="2" id="KW-0732">Signal</keyword>
<organism evidence="3 4">
    <name type="scientific">Phytophthora pseudosyringae</name>
    <dbReference type="NCBI Taxonomy" id="221518"/>
    <lineage>
        <taxon>Eukaryota</taxon>
        <taxon>Sar</taxon>
        <taxon>Stramenopiles</taxon>
        <taxon>Oomycota</taxon>
        <taxon>Peronosporomycetes</taxon>
        <taxon>Peronosporales</taxon>
        <taxon>Peronosporaceae</taxon>
        <taxon>Phytophthora</taxon>
    </lineage>
</organism>
<proteinExistence type="predicted"/>
<evidence type="ECO:0000256" key="1">
    <source>
        <dbReference type="SAM" id="MobiDB-lite"/>
    </source>
</evidence>
<dbReference type="Proteomes" id="UP000694044">
    <property type="component" value="Unassembled WGS sequence"/>
</dbReference>
<evidence type="ECO:0000256" key="2">
    <source>
        <dbReference type="SAM" id="SignalP"/>
    </source>
</evidence>
<dbReference type="PANTHER" id="PTHR33714">
    <property type="entry name" value="COUNTING FACTOR-ASSOCIATED PROTEIN A-RELATED"/>
    <property type="match status" value="1"/>
</dbReference>
<dbReference type="OrthoDB" id="125063at2759"/>
<evidence type="ECO:0008006" key="5">
    <source>
        <dbReference type="Google" id="ProtNLM"/>
    </source>
</evidence>
<protein>
    <recommendedName>
        <fullName evidence="5">Membrane-associated protein</fullName>
    </recommendedName>
</protein>
<sequence>MGMMNLGQLYILVAFSLQVVPQVTGLKTSVAVYKDYRCQSPAQYVTLTTALTCTPQANHYDPICVEAAAGYTVSDCTDYNRGGWDNVGVVSSAFDEESYLGVEQYTPGRCGRYDFLTSATMYRLDENCYPNAAGTASHKLTLSHSATITTYSDATCTNVESATTVRQSTMGASRVSFCVDEMTAFFGGVRPNFTAVAVYNDNACSNTPTQIKFSQDFKCMNPADTSCQSGGSSQFSIPSCVSDFMDYSASLFGANSPYVIVQDFPNQWCYEVEFVTVYSADGSCHTSADGTTSFRAFINMVDSTATITLYSDPACNFVASDTTLDSQTLSSSPCFSYGCEYWFSCGRRYAVGGLGGPPSQGMKTAVVVYEDSYCAISPIQLTITMAMQCIPPPAPLCDTMFAGSNAVYQTRDCIGNVSTFVAAKFRATPYLIVENYAIGTNCQVLNNMTMYVADGKCHLNASDGSYFTIIQDMEGTVAVASYSTPSCQESEAFNFVVDSWYVNTDRCFGDRVFRTSDMALPTAISAPVTPTTTPTTTPRTPLPPKTWTPAPVTEIPVDDDAEARLTIMFPAWLWDPTPPRVFVDDGRRHHKTPGHRRFS</sequence>
<evidence type="ECO:0000313" key="3">
    <source>
        <dbReference type="EMBL" id="KAG7384334.1"/>
    </source>
</evidence>
<keyword evidence="4" id="KW-1185">Reference proteome</keyword>